<dbReference type="AlphaFoldDB" id="A0A7W9FDA8"/>
<sequence length="120" mass="13782">MRDLKQTGFNDRISTQQEAKKALLAKFKPKPAAPDPEFEKLAEKRAAEKEALRQQHELAKAEERREKAEKEAARLAAEREAEEAVDAEKRAARKERKALSKEDQKAARDARYAARKARQR</sequence>
<dbReference type="InterPro" id="IPR045510">
    <property type="entry name" value="DUF6481"/>
</dbReference>
<keyword evidence="3" id="KW-1185">Reference proteome</keyword>
<organism evidence="2 3">
    <name type="scientific">Brevundimonas variabilis</name>
    <dbReference type="NCBI Taxonomy" id="74312"/>
    <lineage>
        <taxon>Bacteria</taxon>
        <taxon>Pseudomonadati</taxon>
        <taxon>Pseudomonadota</taxon>
        <taxon>Alphaproteobacteria</taxon>
        <taxon>Caulobacterales</taxon>
        <taxon>Caulobacteraceae</taxon>
        <taxon>Brevundimonas</taxon>
    </lineage>
</organism>
<reference evidence="2 3" key="1">
    <citation type="submission" date="2020-08" db="EMBL/GenBank/DDBJ databases">
        <title>Genomic Encyclopedia of Type Strains, Phase IV (KMG-IV): sequencing the most valuable type-strain genomes for metagenomic binning, comparative biology and taxonomic classification.</title>
        <authorList>
            <person name="Goeker M."/>
        </authorList>
    </citation>
    <scope>NUCLEOTIDE SEQUENCE [LARGE SCALE GENOMIC DNA]</scope>
    <source>
        <strain evidence="2 3">DSM 4737</strain>
    </source>
</reference>
<proteinExistence type="predicted"/>
<evidence type="ECO:0000256" key="1">
    <source>
        <dbReference type="SAM" id="MobiDB-lite"/>
    </source>
</evidence>
<feature type="compositionally biased region" description="Basic and acidic residues" evidence="1">
    <location>
        <begin position="37"/>
        <end position="79"/>
    </location>
</feature>
<feature type="region of interest" description="Disordered" evidence="1">
    <location>
        <begin position="25"/>
        <end position="120"/>
    </location>
</feature>
<dbReference type="Pfam" id="PF20089">
    <property type="entry name" value="DUF6481"/>
    <property type="match status" value="1"/>
</dbReference>
<comment type="caution">
    <text evidence="2">The sequence shown here is derived from an EMBL/GenBank/DDBJ whole genome shotgun (WGS) entry which is preliminary data.</text>
</comment>
<gene>
    <name evidence="2" type="ORF">GGR13_000634</name>
</gene>
<dbReference type="RefSeq" id="WP_183211995.1">
    <property type="nucleotide sequence ID" value="NZ_JACHOR010000001.1"/>
</dbReference>
<evidence type="ECO:0000313" key="3">
    <source>
        <dbReference type="Proteomes" id="UP000545037"/>
    </source>
</evidence>
<accession>A0A7W9FDA8</accession>
<dbReference type="Proteomes" id="UP000545037">
    <property type="component" value="Unassembled WGS sequence"/>
</dbReference>
<protein>
    <submittedName>
        <fullName evidence="2">Membrane protein involved in colicin uptake</fullName>
    </submittedName>
</protein>
<name>A0A7W9FDA8_9CAUL</name>
<evidence type="ECO:0000313" key="2">
    <source>
        <dbReference type="EMBL" id="MBB5745062.1"/>
    </source>
</evidence>
<dbReference type="EMBL" id="JACHOR010000001">
    <property type="protein sequence ID" value="MBB5745062.1"/>
    <property type="molecule type" value="Genomic_DNA"/>
</dbReference>
<feature type="compositionally biased region" description="Basic and acidic residues" evidence="1">
    <location>
        <begin position="97"/>
        <end position="112"/>
    </location>
</feature>